<evidence type="ECO:0000256" key="6">
    <source>
        <dbReference type="ARBA" id="ARBA00022723"/>
    </source>
</evidence>
<evidence type="ECO:0000256" key="2">
    <source>
        <dbReference type="ARBA" id="ARBA00022552"/>
    </source>
</evidence>
<evidence type="ECO:0000256" key="7">
    <source>
        <dbReference type="ARBA" id="ARBA00023004"/>
    </source>
</evidence>
<protein>
    <recommendedName>
        <fullName evidence="9">23S rRNA (uracil(1939)-C(5))-methyltransferase RlmD</fullName>
        <ecNumber evidence="9">2.1.1.190</ecNumber>
    </recommendedName>
    <alternativeName>
        <fullName evidence="9">23S rRNA(m5U1939)-methyltransferase</fullName>
    </alternativeName>
</protein>
<dbReference type="InterPro" id="IPR030390">
    <property type="entry name" value="MeTrfase_TrmA_AS"/>
</dbReference>
<organism evidence="13 14">
    <name type="scientific">Alcaligenes aquatilis</name>
    <dbReference type="NCBI Taxonomy" id="323284"/>
    <lineage>
        <taxon>Bacteria</taxon>
        <taxon>Pseudomonadati</taxon>
        <taxon>Pseudomonadota</taxon>
        <taxon>Betaproteobacteria</taxon>
        <taxon>Burkholderiales</taxon>
        <taxon>Alcaligenaceae</taxon>
        <taxon>Alcaligenes</taxon>
    </lineage>
</organism>
<gene>
    <name evidence="9 13" type="primary">rlmD</name>
    <name evidence="13" type="ORF">D3M96_11395</name>
</gene>
<dbReference type="PANTHER" id="PTHR11061">
    <property type="entry name" value="RNA M5U METHYLTRANSFERASE"/>
    <property type="match status" value="1"/>
</dbReference>
<feature type="binding site" evidence="9">
    <location>
        <position position="124"/>
    </location>
    <ligand>
        <name>[4Fe-4S] cluster</name>
        <dbReference type="ChEBI" id="CHEBI:49883"/>
    </ligand>
</feature>
<keyword evidence="8 9" id="KW-0411">Iron-sulfur</keyword>
<comment type="function">
    <text evidence="9">Catalyzes the formation of 5-methyl-uridine at position 1939 (m5U1939) in 23S rRNA.</text>
</comment>
<evidence type="ECO:0000256" key="8">
    <source>
        <dbReference type="ARBA" id="ARBA00023014"/>
    </source>
</evidence>
<reference evidence="13 14" key="1">
    <citation type="submission" date="2018-09" db="EMBL/GenBank/DDBJ databases">
        <title>Complete genome sequence of the hydrocarbonoclastic bacterium Alcaligenes aquatilis QD168, isolated from a crude-oil polluted marine sediment of Central Chile.</title>
        <authorList>
            <person name="Duran R.E."/>
            <person name="Barra B."/>
            <person name="Salva-Serra F."/>
            <person name="Mendez V."/>
            <person name="Moore E.R.B."/>
            <person name="Seeger M."/>
        </authorList>
    </citation>
    <scope>NUCLEOTIDE SEQUENCE [LARGE SCALE GENOMIC DNA]</scope>
    <source>
        <strain evidence="13 14">QD168</strain>
    </source>
</reference>
<dbReference type="GO" id="GO:0003723">
    <property type="term" value="F:RNA binding"/>
    <property type="evidence" value="ECO:0007669"/>
    <property type="project" value="InterPro"/>
</dbReference>
<dbReference type="Proteomes" id="UP000268070">
    <property type="component" value="Chromosome"/>
</dbReference>
<dbReference type="InterPro" id="IPR030391">
    <property type="entry name" value="MeTrfase_TrmA_CS"/>
</dbReference>
<dbReference type="GO" id="GO:0070041">
    <property type="term" value="F:rRNA (uridine-C5-)-methyltransferase activity"/>
    <property type="evidence" value="ECO:0007669"/>
    <property type="project" value="UniProtKB-UniRule"/>
</dbReference>
<dbReference type="NCBIfam" id="TIGR00479">
    <property type="entry name" value="rumA"/>
    <property type="match status" value="1"/>
</dbReference>
<dbReference type="Pfam" id="PF05958">
    <property type="entry name" value="tRNA_U5-meth_tr"/>
    <property type="match status" value="1"/>
</dbReference>
<evidence type="ECO:0000313" key="13">
    <source>
        <dbReference type="EMBL" id="AYN22775.1"/>
    </source>
</evidence>
<dbReference type="SUPFAM" id="SSF50249">
    <property type="entry name" value="Nucleic acid-binding proteins"/>
    <property type="match status" value="1"/>
</dbReference>
<dbReference type="InterPro" id="IPR029063">
    <property type="entry name" value="SAM-dependent_MTases_sf"/>
</dbReference>
<comment type="catalytic activity">
    <reaction evidence="9">
        <text>uridine(1939) in 23S rRNA + S-adenosyl-L-methionine = 5-methyluridine(1939) in 23S rRNA + S-adenosyl-L-homocysteine + H(+)</text>
        <dbReference type="Rhea" id="RHEA:42908"/>
        <dbReference type="Rhea" id="RHEA-COMP:10278"/>
        <dbReference type="Rhea" id="RHEA-COMP:10279"/>
        <dbReference type="ChEBI" id="CHEBI:15378"/>
        <dbReference type="ChEBI" id="CHEBI:57856"/>
        <dbReference type="ChEBI" id="CHEBI:59789"/>
        <dbReference type="ChEBI" id="CHEBI:65315"/>
        <dbReference type="ChEBI" id="CHEBI:74447"/>
        <dbReference type="EC" id="2.1.1.190"/>
    </reaction>
</comment>
<evidence type="ECO:0000256" key="1">
    <source>
        <dbReference type="ARBA" id="ARBA00022485"/>
    </source>
</evidence>
<dbReference type="InterPro" id="IPR010280">
    <property type="entry name" value="U5_MeTrfase_fam"/>
</dbReference>
<feature type="active site" evidence="11">
    <location>
        <position position="441"/>
    </location>
</feature>
<dbReference type="FunFam" id="2.40.50.140:FF:000097">
    <property type="entry name" value="23S rRNA (uracil(1939)-C(5))-methyltransferase RlmD"/>
    <property type="match status" value="1"/>
</dbReference>
<dbReference type="Gene3D" id="2.40.50.1070">
    <property type="match status" value="1"/>
</dbReference>
<dbReference type="Pfam" id="PF01938">
    <property type="entry name" value="TRAM"/>
    <property type="match status" value="1"/>
</dbReference>
<feature type="binding site" evidence="9">
    <location>
        <position position="390"/>
    </location>
    <ligand>
        <name>S-adenosyl-L-methionine</name>
        <dbReference type="ChEBI" id="CHEBI:59789"/>
    </ligand>
</feature>
<keyword evidence="5 9" id="KW-0949">S-adenosyl-L-methionine</keyword>
<dbReference type="PROSITE" id="PS51687">
    <property type="entry name" value="SAM_MT_RNA_M5U"/>
    <property type="match status" value="1"/>
</dbReference>
<evidence type="ECO:0000256" key="10">
    <source>
        <dbReference type="PROSITE-ProRule" id="PRU01024"/>
    </source>
</evidence>
<dbReference type="SUPFAM" id="SSF53335">
    <property type="entry name" value="S-adenosyl-L-methionine-dependent methyltransferases"/>
    <property type="match status" value="1"/>
</dbReference>
<dbReference type="Gene3D" id="3.40.50.150">
    <property type="entry name" value="Vaccinia Virus protein VP39"/>
    <property type="match status" value="1"/>
</dbReference>
<dbReference type="AlphaFoldDB" id="A0A3G2I0D9"/>
<name>A0A3G2I0D9_9BURK</name>
<accession>A0A3G2I0D9</accession>
<feature type="binding site" evidence="9">
    <location>
        <position position="203"/>
    </location>
    <ligand>
        <name>[4Fe-4S] cluster</name>
        <dbReference type="ChEBI" id="CHEBI:49883"/>
    </ligand>
</feature>
<feature type="domain" description="TRAM" evidence="12">
    <location>
        <begin position="41"/>
        <end position="102"/>
    </location>
</feature>
<dbReference type="GO" id="GO:0070475">
    <property type="term" value="P:rRNA base methylation"/>
    <property type="evidence" value="ECO:0007669"/>
    <property type="project" value="TreeGrafter"/>
</dbReference>
<dbReference type="EMBL" id="CP032153">
    <property type="protein sequence ID" value="AYN22775.1"/>
    <property type="molecule type" value="Genomic_DNA"/>
</dbReference>
<dbReference type="PROSITE" id="PS01230">
    <property type="entry name" value="TRMA_1"/>
    <property type="match status" value="1"/>
</dbReference>
<dbReference type="NCBIfam" id="NF009639">
    <property type="entry name" value="PRK13168.1"/>
    <property type="match status" value="1"/>
</dbReference>
<dbReference type="InterPro" id="IPR002792">
    <property type="entry name" value="TRAM_dom"/>
</dbReference>
<feature type="binding site" evidence="9">
    <location>
        <position position="121"/>
    </location>
    <ligand>
        <name>[4Fe-4S] cluster</name>
        <dbReference type="ChEBI" id="CHEBI:49883"/>
    </ligand>
</feature>
<feature type="binding site" evidence="9">
    <location>
        <position position="346"/>
    </location>
    <ligand>
        <name>S-adenosyl-L-methionine</name>
        <dbReference type="ChEBI" id="CHEBI:59789"/>
    </ligand>
</feature>
<evidence type="ECO:0000313" key="14">
    <source>
        <dbReference type="Proteomes" id="UP000268070"/>
    </source>
</evidence>
<dbReference type="EC" id="2.1.1.190" evidence="9"/>
<evidence type="ECO:0000256" key="11">
    <source>
        <dbReference type="PROSITE-ProRule" id="PRU10015"/>
    </source>
</evidence>
<feature type="binding site" evidence="9 10">
    <location>
        <position position="341"/>
    </location>
    <ligand>
        <name>S-adenosyl-L-methionine</name>
        <dbReference type="ChEBI" id="CHEBI:59789"/>
    </ligand>
</feature>
<keyword evidence="1 9" id="KW-0004">4Fe-4S</keyword>
<keyword evidence="3 9" id="KW-0489">Methyltransferase</keyword>
<feature type="binding site" evidence="9">
    <location>
        <position position="115"/>
    </location>
    <ligand>
        <name>[4Fe-4S] cluster</name>
        <dbReference type="ChEBI" id="CHEBI:49883"/>
    </ligand>
</feature>
<dbReference type="KEGG" id="aaqu:D3M96_11395"/>
<feature type="binding site" evidence="9 10">
    <location>
        <position position="362"/>
    </location>
    <ligand>
        <name>S-adenosyl-L-methionine</name>
        <dbReference type="ChEBI" id="CHEBI:59789"/>
    </ligand>
</feature>
<evidence type="ECO:0000256" key="4">
    <source>
        <dbReference type="ARBA" id="ARBA00022679"/>
    </source>
</evidence>
<feature type="binding site" evidence="9 10">
    <location>
        <position position="312"/>
    </location>
    <ligand>
        <name>S-adenosyl-L-methionine</name>
        <dbReference type="ChEBI" id="CHEBI:59789"/>
    </ligand>
</feature>
<dbReference type="InterPro" id="IPR012340">
    <property type="entry name" value="NA-bd_OB-fold"/>
</dbReference>
<keyword evidence="7 9" id="KW-0408">Iron</keyword>
<dbReference type="Gene3D" id="2.40.50.140">
    <property type="entry name" value="Nucleic acid-binding proteins"/>
    <property type="match status" value="1"/>
</dbReference>
<sequence length="484" mass="53629">MCSTALAAFCLFLPAVPKAHCKISDSPSFAAMQLRHFAWQDAYLGFYRMSDVLLIESLDLEGRGVAHKDGKVVFVEGALPGEEVLAETVRSKDSYDKARMTALLKASSQRAEPPCPNFGVCGGCAMQHLEPSAQVAVKQRVLEDSLGHIGKVKPGRVLAPLHGPYWGYRYRARFSMRYVPKKGGVLVGFREKNGRYVVDMTECRVLPAKVSALLAPLRTCLAGLSRPDRLPQIELAMGDKITTLTLRHMEPLTSEDIQRLQDFGHEHDISWWLQSKGPETAHPLLREDADKLAYALPEFDLRMPYRPTDFTQVNHDINRSLISRALTLLDVKPEHRVADLFCGLGNFSLPLARRAAEVVGIEGSSTLTERAGEAALAHNLQDKAKFTTLNLFEVDVQWLRDLGHFDRMLIDPPRDGAFAVATALAQLEKHERPERLVYVSCSPGTLARDAGVLVHQGGYTLESAGVVNMFPHTAHVESIAVFTR</sequence>
<dbReference type="PROSITE" id="PS50926">
    <property type="entry name" value="TRAM"/>
    <property type="match status" value="1"/>
</dbReference>
<proteinExistence type="inferred from homology"/>
<dbReference type="GO" id="GO:0005506">
    <property type="term" value="F:iron ion binding"/>
    <property type="evidence" value="ECO:0007669"/>
    <property type="project" value="UniProtKB-UniRule"/>
</dbReference>
<keyword evidence="2 9" id="KW-0698">rRNA processing</keyword>
<keyword evidence="6 9" id="KW-0479">Metal-binding</keyword>
<evidence type="ECO:0000256" key="3">
    <source>
        <dbReference type="ARBA" id="ARBA00022603"/>
    </source>
</evidence>
<feature type="active site" description="Nucleophile" evidence="9 10">
    <location>
        <position position="441"/>
    </location>
</feature>
<dbReference type="PROSITE" id="PS01231">
    <property type="entry name" value="TRMA_2"/>
    <property type="match status" value="1"/>
</dbReference>
<evidence type="ECO:0000256" key="5">
    <source>
        <dbReference type="ARBA" id="ARBA00022691"/>
    </source>
</evidence>
<dbReference type="InterPro" id="IPR001566">
    <property type="entry name" value="23S_rRNA_MeTrfase_RlmD"/>
</dbReference>
<evidence type="ECO:0000256" key="9">
    <source>
        <dbReference type="HAMAP-Rule" id="MF_01010"/>
    </source>
</evidence>
<dbReference type="PANTHER" id="PTHR11061:SF49">
    <property type="entry name" value="23S RRNA (URACIL(1939)-C(5))-METHYLTRANSFERASE RLMD"/>
    <property type="match status" value="1"/>
</dbReference>
<dbReference type="OrthoDB" id="9804590at2"/>
<keyword evidence="4 9" id="KW-0808">Transferase</keyword>
<feature type="binding site" evidence="9 10">
    <location>
        <position position="411"/>
    </location>
    <ligand>
        <name>S-adenosyl-L-methionine</name>
        <dbReference type="ChEBI" id="CHEBI:59789"/>
    </ligand>
</feature>
<evidence type="ECO:0000259" key="12">
    <source>
        <dbReference type="PROSITE" id="PS50926"/>
    </source>
</evidence>
<dbReference type="CDD" id="cd02440">
    <property type="entry name" value="AdoMet_MTases"/>
    <property type="match status" value="1"/>
</dbReference>
<dbReference type="GO" id="GO:0051539">
    <property type="term" value="F:4 iron, 4 sulfur cluster binding"/>
    <property type="evidence" value="ECO:0007669"/>
    <property type="project" value="UniProtKB-KW"/>
</dbReference>
<dbReference type="HAMAP" id="MF_01010">
    <property type="entry name" value="23SrRNA_methyltr_RlmD"/>
    <property type="match status" value="1"/>
</dbReference>
<comment type="similarity">
    <text evidence="9">Belongs to the class I-like SAM-binding methyltransferase superfamily. RNA M5U methyltransferase family. RlmD subfamily.</text>
</comment>